<keyword evidence="8" id="KW-1185">Reference proteome</keyword>
<reference evidence="8" key="1">
    <citation type="submission" date="2018-11" db="EMBL/GenBank/DDBJ databases">
        <title>Phylogenetic, genomic, and biogeographic characterization of a novel and ubiquitous marine invertebrate-associated Rickettsiales parasite, Candidatus Marinoinvertebrata rohwerii, gen. nov., sp. nov.</title>
        <authorList>
            <person name="Klinges J.G."/>
            <person name="Rosales S.M."/>
            <person name="Mcminds R."/>
            <person name="Shaver E.C."/>
            <person name="Shantz A."/>
            <person name="Peters E.C."/>
            <person name="Burkepile D.E."/>
            <person name="Silliman B.R."/>
            <person name="Vega Thurber R.L."/>
        </authorList>
    </citation>
    <scope>NUCLEOTIDE SEQUENCE [LARGE SCALE GENOMIC DNA]</scope>
    <source>
        <strain evidence="8">a_cerv_44</strain>
    </source>
</reference>
<dbReference type="GO" id="GO:0043103">
    <property type="term" value="P:hypoxanthine salvage"/>
    <property type="evidence" value="ECO:0007669"/>
    <property type="project" value="TreeGrafter"/>
</dbReference>
<comment type="cofactor">
    <cofactor evidence="1">
        <name>Zn(2+)</name>
        <dbReference type="ChEBI" id="CHEBI:29105"/>
    </cofactor>
</comment>
<comment type="caution">
    <text evidence="7">The sequence shown here is derived from an EMBL/GenBank/DDBJ whole genome shotgun (WGS) entry which is preliminary data.</text>
</comment>
<keyword evidence="4" id="KW-0378">Hydrolase</keyword>
<keyword evidence="5" id="KW-0862">Zinc</keyword>
<evidence type="ECO:0000313" key="7">
    <source>
        <dbReference type="EMBL" id="RST67779.1"/>
    </source>
</evidence>
<dbReference type="PANTHER" id="PTHR43114">
    <property type="entry name" value="ADENINE DEAMINASE"/>
    <property type="match status" value="1"/>
</dbReference>
<gene>
    <name evidence="7" type="ORF">EIC27_03005</name>
</gene>
<accession>A0A429XN50</accession>
<evidence type="ECO:0000256" key="2">
    <source>
        <dbReference type="ARBA" id="ARBA00006676"/>
    </source>
</evidence>
<dbReference type="InterPro" id="IPR001365">
    <property type="entry name" value="A_deaminase_dom"/>
</dbReference>
<dbReference type="Proteomes" id="UP000279470">
    <property type="component" value="Unassembled WGS sequence"/>
</dbReference>
<evidence type="ECO:0000256" key="4">
    <source>
        <dbReference type="ARBA" id="ARBA00022801"/>
    </source>
</evidence>
<protein>
    <submittedName>
        <fullName evidence="7">Adenosine deaminase</fullName>
    </submittedName>
</protein>
<dbReference type="GO" id="GO:0000034">
    <property type="term" value="F:adenine deaminase activity"/>
    <property type="evidence" value="ECO:0007669"/>
    <property type="project" value="TreeGrafter"/>
</dbReference>
<dbReference type="InterPro" id="IPR032466">
    <property type="entry name" value="Metal_Hydrolase"/>
</dbReference>
<organism evidence="7 8">
    <name type="scientific">Candidatus Aquarickettsia rohweri</name>
    <dbReference type="NCBI Taxonomy" id="2602574"/>
    <lineage>
        <taxon>Bacteria</taxon>
        <taxon>Pseudomonadati</taxon>
        <taxon>Pseudomonadota</taxon>
        <taxon>Alphaproteobacteria</taxon>
        <taxon>Rickettsiales</taxon>
        <taxon>Candidatus Midichloriaceae</taxon>
        <taxon>Candidatus Aquarickettsia</taxon>
    </lineage>
</organism>
<evidence type="ECO:0000256" key="1">
    <source>
        <dbReference type="ARBA" id="ARBA00001947"/>
    </source>
</evidence>
<dbReference type="GO" id="GO:0005829">
    <property type="term" value="C:cytosol"/>
    <property type="evidence" value="ECO:0007669"/>
    <property type="project" value="TreeGrafter"/>
</dbReference>
<proteinExistence type="inferred from homology"/>
<feature type="domain" description="Adenosine deaminase" evidence="6">
    <location>
        <begin position="124"/>
        <end position="325"/>
    </location>
</feature>
<keyword evidence="3" id="KW-0479">Metal-binding</keyword>
<dbReference type="EMBL" id="RXFM01000032">
    <property type="protein sequence ID" value="RST67779.1"/>
    <property type="molecule type" value="Genomic_DNA"/>
</dbReference>
<evidence type="ECO:0000256" key="3">
    <source>
        <dbReference type="ARBA" id="ARBA00022723"/>
    </source>
</evidence>
<dbReference type="Pfam" id="PF00962">
    <property type="entry name" value="A_deaminase"/>
    <property type="match status" value="1"/>
</dbReference>
<evidence type="ECO:0000256" key="5">
    <source>
        <dbReference type="ARBA" id="ARBA00022833"/>
    </source>
</evidence>
<dbReference type="RefSeq" id="WP_126044668.1">
    <property type="nucleotide sequence ID" value="NZ_RXFM01000032.1"/>
</dbReference>
<dbReference type="GO" id="GO:0046872">
    <property type="term" value="F:metal ion binding"/>
    <property type="evidence" value="ECO:0007669"/>
    <property type="project" value="UniProtKB-KW"/>
</dbReference>
<name>A0A429XN50_9RICK</name>
<dbReference type="SUPFAM" id="SSF51556">
    <property type="entry name" value="Metallo-dependent hydrolases"/>
    <property type="match status" value="1"/>
</dbReference>
<sequence>MTSNFLKNLTTLTNDMIFQLPICDIHVHLPGVISPNIAWSLGIKNKFITINKKEDGTYSYSSGPKSLSILDPHEHYIDIFKNDFKLDTNGNPINLEYNIDNESFKSFDRIMATIQGHRHPPGGIQTKEDMIFLLDCYLEECVKQKIFYTELQQNIKIAYLLFPKDDQKIARKKLFLLFKNSIDKFKEKGVHLRFLHCFNKTKAAGDDKSTHERTIEAANWLEEAQKISPDVFVGIQSAGHEKDESGWPIHLKAGYEKVKDLGLGCEAHGGEGIGVEHMFDVARSLPITRLAHGFQVIEDHDVINFVKQKDITLIMMPIINLNLGLCVHMKQISGKQTPCSKSKGGKKIHIRDFWQHPFFELFRKHKMKITLSSDNPNIGGIPLKETILIIAGLNQNYQYPNEFTPIKAEELAILCKNGIDVIFAEDKLKQDYNKLLNHWIKENNLNQKFISDYYAIN</sequence>
<evidence type="ECO:0000259" key="6">
    <source>
        <dbReference type="Pfam" id="PF00962"/>
    </source>
</evidence>
<dbReference type="OrthoDB" id="105475at2"/>
<dbReference type="PANTHER" id="PTHR43114:SF6">
    <property type="entry name" value="ADENINE DEAMINASE"/>
    <property type="match status" value="1"/>
</dbReference>
<comment type="similarity">
    <text evidence="2">Belongs to the metallo-dependent hydrolases superfamily. Adenosine and AMP deaminases family.</text>
</comment>
<dbReference type="Gene3D" id="3.20.20.140">
    <property type="entry name" value="Metal-dependent hydrolases"/>
    <property type="match status" value="1"/>
</dbReference>
<evidence type="ECO:0000313" key="8">
    <source>
        <dbReference type="Proteomes" id="UP000279470"/>
    </source>
</evidence>
<dbReference type="InterPro" id="IPR006330">
    <property type="entry name" value="Ado/ade_deaminase"/>
</dbReference>
<dbReference type="AlphaFoldDB" id="A0A429XN50"/>
<dbReference type="GO" id="GO:0006146">
    <property type="term" value="P:adenine catabolic process"/>
    <property type="evidence" value="ECO:0007669"/>
    <property type="project" value="TreeGrafter"/>
</dbReference>